<feature type="transmembrane region" description="Helical" evidence="1">
    <location>
        <begin position="6"/>
        <end position="22"/>
    </location>
</feature>
<keyword evidence="1" id="KW-0472">Membrane</keyword>
<protein>
    <submittedName>
        <fullName evidence="2">Uncharacterized protein</fullName>
    </submittedName>
</protein>
<gene>
    <name evidence="2" type="ORF">METZ01_LOCUS446712</name>
</gene>
<evidence type="ECO:0000313" key="2">
    <source>
        <dbReference type="EMBL" id="SVD93858.1"/>
    </source>
</evidence>
<proteinExistence type="predicted"/>
<organism evidence="2">
    <name type="scientific">marine metagenome</name>
    <dbReference type="NCBI Taxonomy" id="408172"/>
    <lineage>
        <taxon>unclassified sequences</taxon>
        <taxon>metagenomes</taxon>
        <taxon>ecological metagenomes</taxon>
    </lineage>
</organism>
<keyword evidence="1" id="KW-1133">Transmembrane helix</keyword>
<accession>A0A382ZGN0</accession>
<feature type="non-terminal residue" evidence="2">
    <location>
        <position position="23"/>
    </location>
</feature>
<dbReference type="AlphaFoldDB" id="A0A382ZGN0"/>
<keyword evidence="1" id="KW-0812">Transmembrane</keyword>
<reference evidence="2" key="1">
    <citation type="submission" date="2018-05" db="EMBL/GenBank/DDBJ databases">
        <authorList>
            <person name="Lanie J.A."/>
            <person name="Ng W.-L."/>
            <person name="Kazmierczak K.M."/>
            <person name="Andrzejewski T.M."/>
            <person name="Davidsen T.M."/>
            <person name="Wayne K.J."/>
            <person name="Tettelin H."/>
            <person name="Glass J.I."/>
            <person name="Rusch D."/>
            <person name="Podicherti R."/>
            <person name="Tsui H.-C.T."/>
            <person name="Winkler M.E."/>
        </authorList>
    </citation>
    <scope>NUCLEOTIDE SEQUENCE</scope>
</reference>
<dbReference type="EMBL" id="UINC01183216">
    <property type="protein sequence ID" value="SVD93858.1"/>
    <property type="molecule type" value="Genomic_DNA"/>
</dbReference>
<evidence type="ECO:0000256" key="1">
    <source>
        <dbReference type="SAM" id="Phobius"/>
    </source>
</evidence>
<name>A0A382ZGN0_9ZZZZ</name>
<sequence length="23" mass="2389">MLDKIGTLLGMLIGASLVIFGII</sequence>